<proteinExistence type="inferred from homology"/>
<comment type="caution">
    <text evidence="2">The sequence shown here is derived from an EMBL/GenBank/DDBJ whole genome shotgun (WGS) entry which is preliminary data.</text>
</comment>
<dbReference type="PANTHER" id="PTHR18964:SF149">
    <property type="entry name" value="BIFUNCTIONAL UDP-N-ACETYLGLUCOSAMINE 2-EPIMERASE_N-ACETYLMANNOSAMINE KINASE"/>
    <property type="match status" value="1"/>
</dbReference>
<evidence type="ECO:0000313" key="3">
    <source>
        <dbReference type="Proteomes" id="UP000558284"/>
    </source>
</evidence>
<dbReference type="Proteomes" id="UP000558284">
    <property type="component" value="Unassembled WGS sequence"/>
</dbReference>
<evidence type="ECO:0000313" key="2">
    <source>
        <dbReference type="EMBL" id="MBA1140928.1"/>
    </source>
</evidence>
<name>A0A838B267_9HYPH</name>
<dbReference type="SUPFAM" id="SSF53067">
    <property type="entry name" value="Actin-like ATPase domain"/>
    <property type="match status" value="1"/>
</dbReference>
<dbReference type="Gene3D" id="3.30.420.40">
    <property type="match status" value="2"/>
</dbReference>
<gene>
    <name evidence="2" type="ORF">H0241_11755</name>
</gene>
<keyword evidence="3" id="KW-1185">Reference proteome</keyword>
<dbReference type="Pfam" id="PF00480">
    <property type="entry name" value="ROK"/>
    <property type="match status" value="1"/>
</dbReference>
<dbReference type="InterPro" id="IPR000600">
    <property type="entry name" value="ROK"/>
</dbReference>
<dbReference type="RefSeq" id="WP_181057570.1">
    <property type="nucleotide sequence ID" value="NZ_JACDTY010000004.1"/>
</dbReference>
<organism evidence="2 3">
    <name type="scientific">Mesorhizobium neociceri</name>
    <dbReference type="NCBI Taxonomy" id="1307853"/>
    <lineage>
        <taxon>Bacteria</taxon>
        <taxon>Pseudomonadati</taxon>
        <taxon>Pseudomonadota</taxon>
        <taxon>Alphaproteobacteria</taxon>
        <taxon>Hyphomicrobiales</taxon>
        <taxon>Phyllobacteriaceae</taxon>
        <taxon>Mesorhizobium</taxon>
    </lineage>
</organism>
<evidence type="ECO:0000256" key="1">
    <source>
        <dbReference type="ARBA" id="ARBA00006479"/>
    </source>
</evidence>
<comment type="similarity">
    <text evidence="1">Belongs to the ROK (NagC/XylR) family.</text>
</comment>
<dbReference type="PANTHER" id="PTHR18964">
    <property type="entry name" value="ROK (REPRESSOR, ORF, KINASE) FAMILY"/>
    <property type="match status" value="1"/>
</dbReference>
<dbReference type="AlphaFoldDB" id="A0A838B267"/>
<protein>
    <submittedName>
        <fullName evidence="2">ROK family protein</fullName>
    </submittedName>
</protein>
<dbReference type="EMBL" id="JACDTY010000004">
    <property type="protein sequence ID" value="MBA1140928.1"/>
    <property type="molecule type" value="Genomic_DNA"/>
</dbReference>
<reference evidence="2 3" key="1">
    <citation type="submission" date="2020-07" db="EMBL/GenBank/DDBJ databases">
        <title>Definition of the novel symbiovar canariense within Mesorhizobium novociceri, a new species of genus Mesorhizobium nodulating Cicer canariense in the Caldera de Taburiente National Park (La Palma, Canary Islands).</title>
        <authorList>
            <person name="Leon-Barrios M."/>
            <person name="Perez-Yepez J."/>
            <person name="Flores-Felix J.D."/>
            <person name="Ramirez-Baena M.H."/>
            <person name="Pulido-Suarez L."/>
            <person name="Igual J.M."/>
            <person name="Velazquez E."/>
            <person name="Peix A."/>
        </authorList>
    </citation>
    <scope>NUCLEOTIDE SEQUENCE [LARGE SCALE GENOMIC DNA]</scope>
    <source>
        <strain evidence="2 3">CCANP35</strain>
    </source>
</reference>
<sequence length="309" mass="32118">MVTAVGIDIGGSLVKLGVVDGSGKVLARGAVPVHRDIEFAEFVHLVTEATEALRKAYPDIAAIGIGVPGTPNPETGMLNGRCPAIPALLKGSLSKLFAIRFGVPAVVRNDAVSATHGEMRHGAGRPFSRFALLTLGTGIGGSMVIDRKVIDGPDGLPPQFGCISLDPARTDIADPVPGMVENLASARALVNRYRQLKPDTDAKDAETVVDLAKQGDAIALQVVDEVARWLGQMIGIMSNMLNIEAAIIGGGLSLAGPFFIDRIASNVRDFVLLKPGRPPVIVAAEHGNDAGVIGTAALALDMFAPTAKE</sequence>
<accession>A0A838B267</accession>
<dbReference type="InterPro" id="IPR043129">
    <property type="entry name" value="ATPase_NBD"/>
</dbReference>